<gene>
    <name evidence="5" type="ORF">GSCOC_T00035727001</name>
</gene>
<evidence type="ECO:0000256" key="3">
    <source>
        <dbReference type="ARBA" id="ARBA00023239"/>
    </source>
</evidence>
<proteinExistence type="predicted"/>
<dbReference type="PANTHER" id="PTHR31225">
    <property type="entry name" value="OS04G0344100 PROTEIN-RELATED"/>
    <property type="match status" value="1"/>
</dbReference>
<dbReference type="InterPro" id="IPR050148">
    <property type="entry name" value="Terpene_synthase-like"/>
</dbReference>
<organism evidence="5 6">
    <name type="scientific">Coffea canephora</name>
    <name type="common">Robusta coffee</name>
    <dbReference type="NCBI Taxonomy" id="49390"/>
    <lineage>
        <taxon>Eukaryota</taxon>
        <taxon>Viridiplantae</taxon>
        <taxon>Streptophyta</taxon>
        <taxon>Embryophyta</taxon>
        <taxon>Tracheophyta</taxon>
        <taxon>Spermatophyta</taxon>
        <taxon>Magnoliopsida</taxon>
        <taxon>eudicotyledons</taxon>
        <taxon>Gunneridae</taxon>
        <taxon>Pentapetalae</taxon>
        <taxon>asterids</taxon>
        <taxon>lamiids</taxon>
        <taxon>Gentianales</taxon>
        <taxon>Rubiaceae</taxon>
        <taxon>Ixoroideae</taxon>
        <taxon>Gardenieae complex</taxon>
        <taxon>Bertiereae - Coffeeae clade</taxon>
        <taxon>Coffeeae</taxon>
        <taxon>Coffea</taxon>
    </lineage>
</organism>
<dbReference type="PhylomeDB" id="A0A068UUT0"/>
<dbReference type="OMA" id="LASCIQI"/>
<dbReference type="GO" id="GO:0000287">
    <property type="term" value="F:magnesium ion binding"/>
    <property type="evidence" value="ECO:0007669"/>
    <property type="project" value="InterPro"/>
</dbReference>
<keyword evidence="1" id="KW-0479">Metal-binding</keyword>
<reference evidence="6" key="1">
    <citation type="journal article" date="2014" name="Science">
        <title>The coffee genome provides insight into the convergent evolution of caffeine biosynthesis.</title>
        <authorList>
            <person name="Denoeud F."/>
            <person name="Carretero-Paulet L."/>
            <person name="Dereeper A."/>
            <person name="Droc G."/>
            <person name="Guyot R."/>
            <person name="Pietrella M."/>
            <person name="Zheng C."/>
            <person name="Alberti A."/>
            <person name="Anthony F."/>
            <person name="Aprea G."/>
            <person name="Aury J.M."/>
            <person name="Bento P."/>
            <person name="Bernard M."/>
            <person name="Bocs S."/>
            <person name="Campa C."/>
            <person name="Cenci A."/>
            <person name="Combes M.C."/>
            <person name="Crouzillat D."/>
            <person name="Da Silva C."/>
            <person name="Daddiego L."/>
            <person name="De Bellis F."/>
            <person name="Dussert S."/>
            <person name="Garsmeur O."/>
            <person name="Gayraud T."/>
            <person name="Guignon V."/>
            <person name="Jahn K."/>
            <person name="Jamilloux V."/>
            <person name="Joet T."/>
            <person name="Labadie K."/>
            <person name="Lan T."/>
            <person name="Leclercq J."/>
            <person name="Lepelley M."/>
            <person name="Leroy T."/>
            <person name="Li L.T."/>
            <person name="Librado P."/>
            <person name="Lopez L."/>
            <person name="Munoz A."/>
            <person name="Noel B."/>
            <person name="Pallavicini A."/>
            <person name="Perrotta G."/>
            <person name="Poncet V."/>
            <person name="Pot D."/>
            <person name="Priyono X."/>
            <person name="Rigoreau M."/>
            <person name="Rouard M."/>
            <person name="Rozas J."/>
            <person name="Tranchant-Dubreuil C."/>
            <person name="VanBuren R."/>
            <person name="Zhang Q."/>
            <person name="Andrade A.C."/>
            <person name="Argout X."/>
            <person name="Bertrand B."/>
            <person name="de Kochko A."/>
            <person name="Graziosi G."/>
            <person name="Henry R.J."/>
            <person name="Jayarama X."/>
            <person name="Ming R."/>
            <person name="Nagai C."/>
            <person name="Rounsley S."/>
            <person name="Sankoff D."/>
            <person name="Giuliano G."/>
            <person name="Albert V.A."/>
            <person name="Wincker P."/>
            <person name="Lashermes P."/>
        </authorList>
    </citation>
    <scope>NUCLEOTIDE SEQUENCE [LARGE SCALE GENOMIC DNA]</scope>
    <source>
        <strain evidence="6">cv. DH200-94</strain>
    </source>
</reference>
<dbReference type="EMBL" id="HG739147">
    <property type="protein sequence ID" value="CDP12280.1"/>
    <property type="molecule type" value="Genomic_DNA"/>
</dbReference>
<dbReference type="Gene3D" id="1.10.600.10">
    <property type="entry name" value="Farnesyl Diphosphate Synthase"/>
    <property type="match status" value="1"/>
</dbReference>
<dbReference type="InterPro" id="IPR005630">
    <property type="entry name" value="Terpene_synthase_metal-bd"/>
</dbReference>
<dbReference type="Proteomes" id="UP000295252">
    <property type="component" value="Chromosome VI"/>
</dbReference>
<keyword evidence="6" id="KW-1185">Reference proteome</keyword>
<keyword evidence="3" id="KW-0456">Lyase</keyword>
<dbReference type="GO" id="GO:0010333">
    <property type="term" value="F:terpene synthase activity"/>
    <property type="evidence" value="ECO:0007669"/>
    <property type="project" value="InterPro"/>
</dbReference>
<dbReference type="GO" id="GO:0016114">
    <property type="term" value="P:terpenoid biosynthetic process"/>
    <property type="evidence" value="ECO:0007669"/>
    <property type="project" value="InterPro"/>
</dbReference>
<protein>
    <recommendedName>
        <fullName evidence="4">Terpene synthase metal-binding domain-containing protein</fullName>
    </recommendedName>
</protein>
<evidence type="ECO:0000259" key="4">
    <source>
        <dbReference type="Pfam" id="PF03936"/>
    </source>
</evidence>
<accession>A0A068UUT0</accession>
<evidence type="ECO:0000313" key="5">
    <source>
        <dbReference type="EMBL" id="CDP12280.1"/>
    </source>
</evidence>
<evidence type="ECO:0000313" key="6">
    <source>
        <dbReference type="Proteomes" id="UP000295252"/>
    </source>
</evidence>
<keyword evidence="2" id="KW-0460">Magnesium</keyword>
<dbReference type="SUPFAM" id="SSF48576">
    <property type="entry name" value="Terpenoid synthases"/>
    <property type="match status" value="1"/>
</dbReference>
<dbReference type="InParanoid" id="A0A068UUT0"/>
<evidence type="ECO:0000256" key="2">
    <source>
        <dbReference type="ARBA" id="ARBA00022842"/>
    </source>
</evidence>
<dbReference type="InterPro" id="IPR008949">
    <property type="entry name" value="Isoprenoid_synthase_dom_sf"/>
</dbReference>
<dbReference type="AlphaFoldDB" id="A0A068UUT0"/>
<dbReference type="Pfam" id="PF03936">
    <property type="entry name" value="Terpene_synth_C"/>
    <property type="match status" value="1"/>
</dbReference>
<evidence type="ECO:0000256" key="1">
    <source>
        <dbReference type="ARBA" id="ARBA00022723"/>
    </source>
</evidence>
<feature type="domain" description="Terpene synthase metal-binding" evidence="4">
    <location>
        <begin position="1"/>
        <end position="103"/>
    </location>
</feature>
<name>A0A068UUT0_COFCA</name>
<sequence length="109" mass="12420">MKMLARAYFVEAKWLHQGYMPTLEENMKNAVPSSGYPTLTIISFLGMGDIVKKEAFDWALKVPEIVRAASIIARLRNDIVGYKFEQKREHIAKLMPYDATKHNGATSMQ</sequence>
<dbReference type="PANTHER" id="PTHR31225:SF93">
    <property type="entry name" value="ALPHA-HUMULENE_(-)-(E)-BETA-CARYOPHYLLENE SYNTHASE"/>
    <property type="match status" value="1"/>
</dbReference>
<dbReference type="Gramene" id="CDP12280">
    <property type="protein sequence ID" value="CDP12280"/>
    <property type="gene ID" value="GSCOC_T00035727001"/>
</dbReference>
<dbReference type="OrthoDB" id="1877784at2759"/>
<dbReference type="STRING" id="49390.A0A068UUT0"/>